<feature type="domain" description="C2H2-type" evidence="8">
    <location>
        <begin position="592"/>
        <end position="619"/>
    </location>
</feature>
<dbReference type="AlphaFoldDB" id="A0A131Y1L4"/>
<evidence type="ECO:0000256" key="3">
    <source>
        <dbReference type="ARBA" id="ARBA00022771"/>
    </source>
</evidence>
<dbReference type="EMBL" id="GEFM01003029">
    <property type="protein sequence ID" value="JAP72767.1"/>
    <property type="molecule type" value="mRNA"/>
</dbReference>
<dbReference type="PANTHER" id="PTHR24377">
    <property type="entry name" value="IP01015P-RELATED"/>
    <property type="match status" value="1"/>
</dbReference>
<evidence type="ECO:0000256" key="4">
    <source>
        <dbReference type="ARBA" id="ARBA00022833"/>
    </source>
</evidence>
<feature type="region of interest" description="Disordered" evidence="7">
    <location>
        <begin position="778"/>
        <end position="834"/>
    </location>
</feature>
<feature type="compositionally biased region" description="Basic and acidic residues" evidence="7">
    <location>
        <begin position="822"/>
        <end position="832"/>
    </location>
</feature>
<feature type="domain" description="C2H2-type" evidence="8">
    <location>
        <begin position="700"/>
        <end position="727"/>
    </location>
</feature>
<dbReference type="GO" id="GO:0005634">
    <property type="term" value="C:nucleus"/>
    <property type="evidence" value="ECO:0007669"/>
    <property type="project" value="UniProtKB-ARBA"/>
</dbReference>
<feature type="compositionally biased region" description="Polar residues" evidence="7">
    <location>
        <begin position="809"/>
        <end position="821"/>
    </location>
</feature>
<dbReference type="Pfam" id="PF00096">
    <property type="entry name" value="zf-C2H2"/>
    <property type="match status" value="3"/>
</dbReference>
<evidence type="ECO:0000313" key="9">
    <source>
        <dbReference type="EMBL" id="JAP72767.1"/>
    </source>
</evidence>
<dbReference type="InterPro" id="IPR050826">
    <property type="entry name" value="Krueppel_C2H2_ZnFinger"/>
</dbReference>
<dbReference type="PROSITE" id="PS50157">
    <property type="entry name" value="ZINC_FINGER_C2H2_2"/>
    <property type="match status" value="10"/>
</dbReference>
<feature type="domain" description="C2H2-type" evidence="8">
    <location>
        <begin position="535"/>
        <end position="563"/>
    </location>
</feature>
<dbReference type="PROSITE" id="PS00028">
    <property type="entry name" value="ZINC_FINGER_C2H2_1"/>
    <property type="match status" value="8"/>
</dbReference>
<feature type="domain" description="C2H2-type" evidence="8">
    <location>
        <begin position="435"/>
        <end position="463"/>
    </location>
</feature>
<feature type="domain" description="C2H2-type" evidence="8">
    <location>
        <begin position="728"/>
        <end position="756"/>
    </location>
</feature>
<feature type="compositionally biased region" description="Polar residues" evidence="7">
    <location>
        <begin position="117"/>
        <end position="134"/>
    </location>
</feature>
<feature type="compositionally biased region" description="Basic and acidic residues" evidence="7">
    <location>
        <begin position="81"/>
        <end position="91"/>
    </location>
</feature>
<evidence type="ECO:0000256" key="2">
    <source>
        <dbReference type="ARBA" id="ARBA00022737"/>
    </source>
</evidence>
<feature type="domain" description="C2H2-type" evidence="8">
    <location>
        <begin position="621"/>
        <end position="649"/>
    </location>
</feature>
<feature type="domain" description="C2H2-type" evidence="8">
    <location>
        <begin position="464"/>
        <end position="492"/>
    </location>
</feature>
<keyword evidence="1" id="KW-0479">Metal-binding</keyword>
<keyword evidence="3 6" id="KW-0863">Zinc-finger</keyword>
<evidence type="ECO:0000256" key="5">
    <source>
        <dbReference type="ARBA" id="ARBA00023242"/>
    </source>
</evidence>
<dbReference type="SUPFAM" id="SSF57667">
    <property type="entry name" value="beta-beta-alpha zinc fingers"/>
    <property type="match status" value="6"/>
</dbReference>
<dbReference type="InterPro" id="IPR036236">
    <property type="entry name" value="Znf_C2H2_sf"/>
</dbReference>
<accession>A0A131Y1L4</accession>
<dbReference type="Gene3D" id="3.30.160.60">
    <property type="entry name" value="Classic Zinc Finger"/>
    <property type="match status" value="7"/>
</dbReference>
<organism evidence="9">
    <name type="scientific">Ixodes ricinus</name>
    <name type="common">Common tick</name>
    <name type="synonym">Acarus ricinus</name>
    <dbReference type="NCBI Taxonomy" id="34613"/>
    <lineage>
        <taxon>Eukaryota</taxon>
        <taxon>Metazoa</taxon>
        <taxon>Ecdysozoa</taxon>
        <taxon>Arthropoda</taxon>
        <taxon>Chelicerata</taxon>
        <taxon>Arachnida</taxon>
        <taxon>Acari</taxon>
        <taxon>Parasitiformes</taxon>
        <taxon>Ixodida</taxon>
        <taxon>Ixodoidea</taxon>
        <taxon>Ixodidae</taxon>
        <taxon>Ixodinae</taxon>
        <taxon>Ixodes</taxon>
    </lineage>
</organism>
<feature type="compositionally biased region" description="Low complexity" evidence="7">
    <location>
        <begin position="781"/>
        <end position="791"/>
    </location>
</feature>
<feature type="region of interest" description="Disordered" evidence="7">
    <location>
        <begin position="80"/>
        <end position="144"/>
    </location>
</feature>
<evidence type="ECO:0000256" key="6">
    <source>
        <dbReference type="PROSITE-ProRule" id="PRU00042"/>
    </source>
</evidence>
<evidence type="ECO:0000256" key="1">
    <source>
        <dbReference type="ARBA" id="ARBA00022723"/>
    </source>
</evidence>
<dbReference type="InterPro" id="IPR013087">
    <property type="entry name" value="Znf_C2H2_type"/>
</dbReference>
<keyword evidence="5" id="KW-0539">Nucleus</keyword>
<keyword evidence="4" id="KW-0862">Zinc</keyword>
<feature type="region of interest" description="Disordered" evidence="7">
    <location>
        <begin position="340"/>
        <end position="360"/>
    </location>
</feature>
<feature type="domain" description="C2H2-type" evidence="8">
    <location>
        <begin position="407"/>
        <end position="431"/>
    </location>
</feature>
<proteinExistence type="evidence at transcript level"/>
<sequence>MTISVDIHLNTDTSSLDLVFPNGIEEGGRVRLNLLRPPTGYAKQQADTLKAPIGSAADAPETTTYVLEKEYVPPGALGCDAESKHPWETKNHSVGQVSSRSEPEESDSEAVDALPGSNDSSSCPYSPGTNPKTPQDQECRPKSSDATGIAMGFLLRVEDQEPPPGQGLVLIPVSVDGQHSKDCPNTVASVPAAATFDSALIPEPVAPSNSTPVKLSRNLKQIAAPSSPTSEAVASIVDTAPTKTTVAVPPRGTRVAGGKLPRMSLIPVVHPEVMAEAEKLPQKERETFIAASAKIVFKCLECSHSTFDKDAALKHLAKHTPSQAAGTADSQTCKTQQLADHGVLDTPPDPSAQTTLARRSTRKPQCLSHYQLAKVADPFKPCLIQSRCEDSAAAKERVMRKTEVECLECDQCHHFFVSQNTLQKHQLTMHAIKSFACDQCPLVTKSQRSLRQHVSKVHRQTLPFECERCSKRFTTKHKLHRHTAVMHLGDAACLADGQNPFPSLKVYRCQECPHVTFSLYRSKAHAITHTGVMPFPCSQCDKSFVVLDMLKRHVLLKHDKGKQRPCPHCGRHFISESFYQCHLRLHEMKGGFACDQCGQLFESKAYLERHQHQHKVQEESCTCDLCGKTFKTDRARTNHVHHMHPEAAPSPSVAVLRSLHYPHGCDHCPMRFKTPDELHTHQQWRHVDGRNRHVAESKRYECSYCSKGYTYNCELRAHMRRHTGERPFACERCDRTFSKQPTLKNPVVRVHTKSFKIPCLLCKKGCVTNTKLKQHLQTAHKAVTMPTTPAAPRRDAASPKKKTTRATHGRQQQQGAVQSRAEQQDRDPHREVSPLMFVEEQVVERGSHGKQVLKQEQVVIMAAEGEDPIRLLNSCF</sequence>
<evidence type="ECO:0000259" key="8">
    <source>
        <dbReference type="PROSITE" id="PS50157"/>
    </source>
</evidence>
<protein>
    <submittedName>
        <fullName evidence="9">Putative zn finger</fullName>
    </submittedName>
</protein>
<reference evidence="9" key="1">
    <citation type="submission" date="2016-02" db="EMBL/GenBank/DDBJ databases">
        <title>RNAseq analyses of the midgut from blood- or serum-fed Ixodes ricinus ticks.</title>
        <authorList>
            <person name="Perner J."/>
            <person name="Provaznik J."/>
            <person name="Schrenkova J."/>
            <person name="Urbanova V."/>
            <person name="Ribeiro J.M."/>
            <person name="Kopacek P."/>
        </authorList>
    </citation>
    <scope>NUCLEOTIDE SEQUENCE</scope>
    <source>
        <tissue evidence="9">Gut</tissue>
    </source>
</reference>
<evidence type="ECO:0000256" key="7">
    <source>
        <dbReference type="SAM" id="MobiDB-lite"/>
    </source>
</evidence>
<name>A0A131Y1L4_IXORI</name>
<dbReference type="FunFam" id="3.30.160.60:FF:000446">
    <property type="entry name" value="Zinc finger protein"/>
    <property type="match status" value="1"/>
</dbReference>
<dbReference type="SMART" id="SM00355">
    <property type="entry name" value="ZnF_C2H2"/>
    <property type="match status" value="13"/>
</dbReference>
<dbReference type="GO" id="GO:0008270">
    <property type="term" value="F:zinc ion binding"/>
    <property type="evidence" value="ECO:0007669"/>
    <property type="project" value="UniProtKB-KW"/>
</dbReference>
<keyword evidence="2" id="KW-0677">Repeat</keyword>
<feature type="domain" description="C2H2-type" evidence="8">
    <location>
        <begin position="663"/>
        <end position="691"/>
    </location>
</feature>
<feature type="compositionally biased region" description="Basic residues" evidence="7">
    <location>
        <begin position="799"/>
        <end position="808"/>
    </location>
</feature>
<feature type="domain" description="C2H2-type" evidence="8">
    <location>
        <begin position="564"/>
        <end position="591"/>
    </location>
</feature>